<dbReference type="RefSeq" id="XP_013759124.1">
    <property type="nucleotide sequence ID" value="XM_013903670.1"/>
</dbReference>
<keyword evidence="4" id="KW-0963">Cytoplasm</keyword>
<name>A0A0L0D630_THETB</name>
<evidence type="ECO:0000256" key="8">
    <source>
        <dbReference type="ARBA" id="ARBA00023212"/>
    </source>
</evidence>
<evidence type="ECO:0000256" key="4">
    <source>
        <dbReference type="ARBA" id="ARBA00022490"/>
    </source>
</evidence>
<evidence type="ECO:0000256" key="3">
    <source>
        <dbReference type="ARBA" id="ARBA00011248"/>
    </source>
</evidence>
<keyword evidence="9" id="KW-0966">Cell projection</keyword>
<comment type="function">
    <text evidence="1">Component of the nexin-dynein regulatory complex (N-DRC), a key regulator of ciliary/flagellar motility which maintains the alignment and integrity of the distal axoneme and regulates microtubule sliding in motile axonemes.</text>
</comment>
<comment type="subunit">
    <text evidence="3">Component of the nexin-dynein regulatory complex (N-DRC).</text>
</comment>
<evidence type="ECO:0000256" key="1">
    <source>
        <dbReference type="ARBA" id="ARBA00003029"/>
    </source>
</evidence>
<comment type="similarity">
    <text evidence="10">Belongs to the DRC12 family.</text>
</comment>
<dbReference type="InterPro" id="IPR033585">
    <property type="entry name" value="DRC12-like"/>
</dbReference>
<feature type="non-terminal residue" evidence="13">
    <location>
        <position position="1"/>
    </location>
</feature>
<feature type="compositionally biased region" description="Basic residues" evidence="12">
    <location>
        <begin position="132"/>
        <end position="144"/>
    </location>
</feature>
<feature type="region of interest" description="Disordered" evidence="12">
    <location>
        <begin position="126"/>
        <end position="150"/>
    </location>
</feature>
<reference evidence="13 14" key="1">
    <citation type="submission" date="2010-05" db="EMBL/GenBank/DDBJ databases">
        <title>The Genome Sequence of Thecamonas trahens ATCC 50062.</title>
        <authorList>
            <consortium name="The Broad Institute Genome Sequencing Platform"/>
            <person name="Russ C."/>
            <person name="Cuomo C."/>
            <person name="Shea T."/>
            <person name="Young S.K."/>
            <person name="Zeng Q."/>
            <person name="Koehrsen M."/>
            <person name="Haas B."/>
            <person name="Borodovsky M."/>
            <person name="Guigo R."/>
            <person name="Alvarado L."/>
            <person name="Berlin A."/>
            <person name="Bochicchio J."/>
            <person name="Borenstein D."/>
            <person name="Chapman S."/>
            <person name="Chen Z."/>
            <person name="Freedman E."/>
            <person name="Gellesch M."/>
            <person name="Goldberg J."/>
            <person name="Griggs A."/>
            <person name="Gujja S."/>
            <person name="Heilman E."/>
            <person name="Heiman D."/>
            <person name="Hepburn T."/>
            <person name="Howarth C."/>
            <person name="Jen D."/>
            <person name="Larson L."/>
            <person name="Mehta T."/>
            <person name="Park D."/>
            <person name="Pearson M."/>
            <person name="Roberts A."/>
            <person name="Saif S."/>
            <person name="Shenoy N."/>
            <person name="Sisk P."/>
            <person name="Stolte C."/>
            <person name="Sykes S."/>
            <person name="Thomson T."/>
            <person name="Walk T."/>
            <person name="White J."/>
            <person name="Yandava C."/>
            <person name="Burger G."/>
            <person name="Gray M.W."/>
            <person name="Holland P.W.H."/>
            <person name="King N."/>
            <person name="Lang F.B.F."/>
            <person name="Roger A.J."/>
            <person name="Ruiz-Trillo I."/>
            <person name="Lander E."/>
            <person name="Nusbaum C."/>
        </authorList>
    </citation>
    <scope>NUCLEOTIDE SEQUENCE [LARGE SCALE GENOMIC DNA]</scope>
    <source>
        <strain evidence="13 14">ATCC 50062</strain>
    </source>
</reference>
<evidence type="ECO:0000256" key="11">
    <source>
        <dbReference type="ARBA" id="ARBA00044800"/>
    </source>
</evidence>
<dbReference type="GeneID" id="25563442"/>
<dbReference type="Proteomes" id="UP000054408">
    <property type="component" value="Unassembled WGS sequence"/>
</dbReference>
<dbReference type="OMA" id="HAKYKEQ"/>
<dbReference type="PANTHER" id="PTHR28656">
    <property type="entry name" value="COILED-COIL DOMAIN-CONTAINING PROTEIN 153"/>
    <property type="match status" value="1"/>
</dbReference>
<gene>
    <name evidence="13" type="ORF">AMSG_03871</name>
</gene>
<evidence type="ECO:0000256" key="2">
    <source>
        <dbReference type="ARBA" id="ARBA00004611"/>
    </source>
</evidence>
<evidence type="ECO:0000256" key="5">
    <source>
        <dbReference type="ARBA" id="ARBA00022846"/>
    </source>
</evidence>
<evidence type="ECO:0000256" key="6">
    <source>
        <dbReference type="ARBA" id="ARBA00023054"/>
    </source>
</evidence>
<feature type="region of interest" description="Disordered" evidence="12">
    <location>
        <begin position="1"/>
        <end position="21"/>
    </location>
</feature>
<comment type="subcellular location">
    <subcellularLocation>
        <location evidence="2">Cytoplasm</location>
        <location evidence="2">Cytoskeleton</location>
        <location evidence="2">Flagellum axoneme</location>
    </subcellularLocation>
</comment>
<evidence type="ECO:0000256" key="12">
    <source>
        <dbReference type="SAM" id="MobiDB-lite"/>
    </source>
</evidence>
<protein>
    <recommendedName>
        <fullName evidence="11">Dynein regulatory complex protein 12</fullName>
    </recommendedName>
</protein>
<keyword evidence="7" id="KW-0969">Cilium</keyword>
<keyword evidence="14" id="KW-1185">Reference proteome</keyword>
<keyword evidence="8" id="KW-0206">Cytoskeleton</keyword>
<evidence type="ECO:0000256" key="7">
    <source>
        <dbReference type="ARBA" id="ARBA00023069"/>
    </source>
</evidence>
<keyword evidence="6" id="KW-0175">Coiled coil</keyword>
<accession>A0A0L0D630</accession>
<dbReference type="PANTHER" id="PTHR28656:SF1">
    <property type="entry name" value="COILED-COIL DOMAIN-CONTAINING PROTEIN 153"/>
    <property type="match status" value="1"/>
</dbReference>
<evidence type="ECO:0000313" key="14">
    <source>
        <dbReference type="Proteomes" id="UP000054408"/>
    </source>
</evidence>
<evidence type="ECO:0000313" key="13">
    <source>
        <dbReference type="EMBL" id="KNC47640.1"/>
    </source>
</evidence>
<dbReference type="EMBL" id="GL349448">
    <property type="protein sequence ID" value="KNC47640.1"/>
    <property type="molecule type" value="Genomic_DNA"/>
</dbReference>
<dbReference type="AlphaFoldDB" id="A0A0L0D630"/>
<evidence type="ECO:0000256" key="9">
    <source>
        <dbReference type="ARBA" id="ARBA00023273"/>
    </source>
</evidence>
<organism evidence="13 14">
    <name type="scientific">Thecamonas trahens ATCC 50062</name>
    <dbReference type="NCBI Taxonomy" id="461836"/>
    <lineage>
        <taxon>Eukaryota</taxon>
        <taxon>Apusozoa</taxon>
        <taxon>Apusomonadida</taxon>
        <taxon>Apusomonadidae</taxon>
        <taxon>Thecamonas</taxon>
    </lineage>
</organism>
<dbReference type="OrthoDB" id="10264405at2759"/>
<proteinExistence type="inferred from homology"/>
<evidence type="ECO:0000256" key="10">
    <source>
        <dbReference type="ARBA" id="ARBA00044754"/>
    </source>
</evidence>
<keyword evidence="5" id="KW-0282">Flagellum</keyword>
<sequence>MSGRKKKGKATKDGLNMTEKQKLQSANVRIMALERELVNRSEETARAAEQKKILGEAMKEARELIEAEQADRFDIMSAMARQYKLTQDSLMDEINTLNAELVATQDELYLTRSALEETVAERDKILAEKAPKSRGSRRRWRTWPRRLPSC</sequence>